<feature type="domain" description="RNA polymerase sigma factor 70 region 4 type 2" evidence="6">
    <location>
        <begin position="121"/>
        <end position="171"/>
    </location>
</feature>
<gene>
    <name evidence="7" type="ordered locus">Echvi_1381</name>
</gene>
<dbReference type="GO" id="GO:0003677">
    <property type="term" value="F:DNA binding"/>
    <property type="evidence" value="ECO:0007669"/>
    <property type="project" value="InterPro"/>
</dbReference>
<dbReference type="HOGENOM" id="CLU_047691_4_3_10"/>
<dbReference type="GO" id="GO:0016987">
    <property type="term" value="F:sigma factor activity"/>
    <property type="evidence" value="ECO:0007669"/>
    <property type="project" value="UniProtKB-KW"/>
</dbReference>
<evidence type="ECO:0000256" key="2">
    <source>
        <dbReference type="ARBA" id="ARBA00023015"/>
    </source>
</evidence>
<name>L0FYD8_ECHVK</name>
<dbReference type="InterPro" id="IPR013324">
    <property type="entry name" value="RNA_pol_sigma_r3/r4-like"/>
</dbReference>
<dbReference type="InterPro" id="IPR036388">
    <property type="entry name" value="WH-like_DNA-bd_sf"/>
</dbReference>
<dbReference type="Proteomes" id="UP000010796">
    <property type="component" value="Chromosome"/>
</dbReference>
<dbReference type="NCBIfam" id="TIGR02937">
    <property type="entry name" value="sigma70-ECF"/>
    <property type="match status" value="1"/>
</dbReference>
<organism evidence="7 8">
    <name type="scientific">Echinicola vietnamensis (strain DSM 17526 / LMG 23754 / KMM 6221)</name>
    <dbReference type="NCBI Taxonomy" id="926556"/>
    <lineage>
        <taxon>Bacteria</taxon>
        <taxon>Pseudomonadati</taxon>
        <taxon>Bacteroidota</taxon>
        <taxon>Cytophagia</taxon>
        <taxon>Cytophagales</taxon>
        <taxon>Cyclobacteriaceae</taxon>
        <taxon>Echinicola</taxon>
    </lineage>
</organism>
<dbReference type="eggNOG" id="COG1595">
    <property type="taxonomic scope" value="Bacteria"/>
</dbReference>
<evidence type="ECO:0000256" key="4">
    <source>
        <dbReference type="ARBA" id="ARBA00023163"/>
    </source>
</evidence>
<dbReference type="Gene3D" id="1.10.10.10">
    <property type="entry name" value="Winged helix-like DNA-binding domain superfamily/Winged helix DNA-binding domain"/>
    <property type="match status" value="1"/>
</dbReference>
<evidence type="ECO:0000259" key="5">
    <source>
        <dbReference type="Pfam" id="PF04542"/>
    </source>
</evidence>
<dbReference type="STRING" id="926556.Echvi_1381"/>
<protein>
    <submittedName>
        <fullName evidence="7">RNA polymerase sigma-70 factor, expansion family 1</fullName>
    </submittedName>
</protein>
<dbReference type="PANTHER" id="PTHR43133:SF46">
    <property type="entry name" value="RNA POLYMERASE SIGMA-70 FACTOR ECF SUBFAMILY"/>
    <property type="match status" value="1"/>
</dbReference>
<dbReference type="OrthoDB" id="1524077at2"/>
<evidence type="ECO:0000313" key="8">
    <source>
        <dbReference type="Proteomes" id="UP000010796"/>
    </source>
</evidence>
<dbReference type="Pfam" id="PF04542">
    <property type="entry name" value="Sigma70_r2"/>
    <property type="match status" value="1"/>
</dbReference>
<dbReference type="InterPro" id="IPR014284">
    <property type="entry name" value="RNA_pol_sigma-70_dom"/>
</dbReference>
<dbReference type="Pfam" id="PF08281">
    <property type="entry name" value="Sigma70_r4_2"/>
    <property type="match status" value="1"/>
</dbReference>
<dbReference type="InterPro" id="IPR007627">
    <property type="entry name" value="RNA_pol_sigma70_r2"/>
</dbReference>
<evidence type="ECO:0000313" key="7">
    <source>
        <dbReference type="EMBL" id="AGA77650.1"/>
    </source>
</evidence>
<dbReference type="InterPro" id="IPR014327">
    <property type="entry name" value="RNA_pol_sigma70_bacteroid"/>
</dbReference>
<feature type="domain" description="RNA polymerase sigma-70 region 2" evidence="5">
    <location>
        <begin position="25"/>
        <end position="91"/>
    </location>
</feature>
<comment type="similarity">
    <text evidence="1">Belongs to the sigma-70 factor family. ECF subfamily.</text>
</comment>
<dbReference type="RefSeq" id="WP_015265213.1">
    <property type="nucleotide sequence ID" value="NC_019904.1"/>
</dbReference>
<proteinExistence type="inferred from homology"/>
<dbReference type="KEGG" id="evi:Echvi_1381"/>
<dbReference type="SUPFAM" id="SSF88659">
    <property type="entry name" value="Sigma3 and sigma4 domains of RNA polymerase sigma factors"/>
    <property type="match status" value="1"/>
</dbReference>
<dbReference type="EMBL" id="CP003346">
    <property type="protein sequence ID" value="AGA77650.1"/>
    <property type="molecule type" value="Genomic_DNA"/>
</dbReference>
<sequence length="199" mass="23316">MPLDRTNHNASKYSFNYRQSFDRVFEEFYPGLCFYAERILQSKTDAEDVVENLFVKLWQKKMEFSSRDHLRSFLYKSTKNACLDFIKTAARSAERNSHFLDTAEDYTKSHLTNMIRAEVIREIHQAIESLPAQCGTVIRKSYIEGLSLPEIAQEMSLSVQTVKNHKLRGLAILRKKISQDQFMLLMIYPYAHLLTQTFE</sequence>
<keyword evidence="3" id="KW-0731">Sigma factor</keyword>
<keyword evidence="4" id="KW-0804">Transcription</keyword>
<dbReference type="AlphaFoldDB" id="L0FYD8"/>
<dbReference type="Gene3D" id="1.10.1740.10">
    <property type="match status" value="1"/>
</dbReference>
<dbReference type="PANTHER" id="PTHR43133">
    <property type="entry name" value="RNA POLYMERASE ECF-TYPE SIGMA FACTO"/>
    <property type="match status" value="1"/>
</dbReference>
<dbReference type="InterPro" id="IPR039425">
    <property type="entry name" value="RNA_pol_sigma-70-like"/>
</dbReference>
<evidence type="ECO:0000256" key="1">
    <source>
        <dbReference type="ARBA" id="ARBA00010641"/>
    </source>
</evidence>
<dbReference type="NCBIfam" id="TIGR02985">
    <property type="entry name" value="Sig70_bacteroi1"/>
    <property type="match status" value="1"/>
</dbReference>
<dbReference type="InterPro" id="IPR013325">
    <property type="entry name" value="RNA_pol_sigma_r2"/>
</dbReference>
<accession>L0FYD8</accession>
<evidence type="ECO:0000259" key="6">
    <source>
        <dbReference type="Pfam" id="PF08281"/>
    </source>
</evidence>
<keyword evidence="8" id="KW-1185">Reference proteome</keyword>
<dbReference type="InterPro" id="IPR013249">
    <property type="entry name" value="RNA_pol_sigma70_r4_t2"/>
</dbReference>
<evidence type="ECO:0000256" key="3">
    <source>
        <dbReference type="ARBA" id="ARBA00023082"/>
    </source>
</evidence>
<reference evidence="8" key="1">
    <citation type="submission" date="2012-02" db="EMBL/GenBank/DDBJ databases">
        <title>The complete genome of Echinicola vietnamensis DSM 17526.</title>
        <authorList>
            <person name="Lucas S."/>
            <person name="Copeland A."/>
            <person name="Lapidus A."/>
            <person name="Glavina del Rio T."/>
            <person name="Dalin E."/>
            <person name="Tice H."/>
            <person name="Bruce D."/>
            <person name="Goodwin L."/>
            <person name="Pitluck S."/>
            <person name="Peters L."/>
            <person name="Ovchinnikova G."/>
            <person name="Teshima H."/>
            <person name="Kyrpides N."/>
            <person name="Mavromatis K."/>
            <person name="Ivanova N."/>
            <person name="Brettin T."/>
            <person name="Detter J.C."/>
            <person name="Han C."/>
            <person name="Larimer F."/>
            <person name="Land M."/>
            <person name="Hauser L."/>
            <person name="Markowitz V."/>
            <person name="Cheng J.-F."/>
            <person name="Hugenholtz P."/>
            <person name="Woyke T."/>
            <person name="Wu D."/>
            <person name="Brambilla E."/>
            <person name="Klenk H.-P."/>
            <person name="Eisen J.A."/>
        </authorList>
    </citation>
    <scope>NUCLEOTIDE SEQUENCE [LARGE SCALE GENOMIC DNA]</scope>
    <source>
        <strain evidence="8">DSM 17526 / LMG 23754 / KMM 6221</strain>
    </source>
</reference>
<dbReference type="SUPFAM" id="SSF88946">
    <property type="entry name" value="Sigma2 domain of RNA polymerase sigma factors"/>
    <property type="match status" value="1"/>
</dbReference>
<dbReference type="GO" id="GO:0006352">
    <property type="term" value="P:DNA-templated transcription initiation"/>
    <property type="evidence" value="ECO:0007669"/>
    <property type="project" value="InterPro"/>
</dbReference>
<dbReference type="CDD" id="cd06171">
    <property type="entry name" value="Sigma70_r4"/>
    <property type="match status" value="1"/>
</dbReference>
<keyword evidence="2" id="KW-0805">Transcription regulation</keyword>